<dbReference type="OrthoDB" id="2869895at2"/>
<protein>
    <submittedName>
        <fullName evidence="1">Uncharacterized protein</fullName>
    </submittedName>
</protein>
<proteinExistence type="predicted"/>
<keyword evidence="2" id="KW-1185">Reference proteome</keyword>
<dbReference type="EMBL" id="CP032382">
    <property type="protein sequence ID" value="AYB34744.1"/>
    <property type="molecule type" value="Genomic_DNA"/>
</dbReference>
<dbReference type="RefSeq" id="WP_119758002.1">
    <property type="nucleotide sequence ID" value="NZ_CP032382.1"/>
</dbReference>
<gene>
    <name evidence="1" type="ORF">D4L85_31020</name>
</gene>
<name>A0A385SV04_9BACT</name>
<reference evidence="2" key="1">
    <citation type="submission" date="2018-09" db="EMBL/GenBank/DDBJ databases">
        <title>Chryseolinea sp. KIS68-18 isolated from soil.</title>
        <authorList>
            <person name="Weon H.-Y."/>
            <person name="Kwon S.-W."/>
            <person name="Lee S.A."/>
        </authorList>
    </citation>
    <scope>NUCLEOTIDE SEQUENCE [LARGE SCALE GENOMIC DNA]</scope>
    <source>
        <strain evidence="2">KIS68-18</strain>
    </source>
</reference>
<evidence type="ECO:0000313" key="2">
    <source>
        <dbReference type="Proteomes" id="UP000266183"/>
    </source>
</evidence>
<dbReference type="KEGG" id="chk:D4L85_31020"/>
<accession>A0A385SV04</accession>
<evidence type="ECO:0000313" key="1">
    <source>
        <dbReference type="EMBL" id="AYB34744.1"/>
    </source>
</evidence>
<organism evidence="1 2">
    <name type="scientific">Chryseolinea soli</name>
    <dbReference type="NCBI Taxonomy" id="2321403"/>
    <lineage>
        <taxon>Bacteria</taxon>
        <taxon>Pseudomonadati</taxon>
        <taxon>Bacteroidota</taxon>
        <taxon>Cytophagia</taxon>
        <taxon>Cytophagales</taxon>
        <taxon>Fulvivirgaceae</taxon>
        <taxon>Chryseolinea</taxon>
    </lineage>
</organism>
<dbReference type="AlphaFoldDB" id="A0A385SV04"/>
<dbReference type="Proteomes" id="UP000266183">
    <property type="component" value="Chromosome"/>
</dbReference>
<sequence length="126" mass="14743">MMDYEIIGEGYFTSIHRSAIEDIVASGSYSRELVFSSNPWSTALQNYLILTHKPSLIQNIQIDGSQQLFNRYYWFKKFYHLYSRRNGMDAGMEQQISLLIESIGNKIKDFNWSELQRIDGTIESQD</sequence>